<evidence type="ECO:0000313" key="2">
    <source>
        <dbReference type="Proteomes" id="UP000681035"/>
    </source>
</evidence>
<evidence type="ECO:0000313" key="1">
    <source>
        <dbReference type="EMBL" id="BCK82405.1"/>
    </source>
</evidence>
<dbReference type="AlphaFoldDB" id="A0A810Q700"/>
<keyword evidence="2" id="KW-1185">Reference proteome</keyword>
<protein>
    <submittedName>
        <fullName evidence="1">Uncharacterized protein</fullName>
    </submittedName>
</protein>
<dbReference type="Proteomes" id="UP000681035">
    <property type="component" value="Chromosome"/>
</dbReference>
<gene>
    <name evidence="1" type="ORF">MM50RIKEN_21680</name>
</gene>
<sequence>MLRAMPCGMAPEKTLRKKVTYVEERDHLRLRRSRGHSSFTAAASRHRPRASARVLRRFFSR</sequence>
<organism evidence="1 2">
    <name type="scientific">Vescimonas coprocola</name>
    <dbReference type="NCBI Taxonomy" id="2714355"/>
    <lineage>
        <taxon>Bacteria</taxon>
        <taxon>Bacillati</taxon>
        <taxon>Bacillota</taxon>
        <taxon>Clostridia</taxon>
        <taxon>Eubacteriales</taxon>
        <taxon>Oscillospiraceae</taxon>
        <taxon>Vescimonas</taxon>
    </lineage>
</organism>
<accession>A0A810Q700</accession>
<name>A0A810Q700_9FIRM</name>
<dbReference type="EMBL" id="AP023418">
    <property type="protein sequence ID" value="BCK82405.1"/>
    <property type="molecule type" value="Genomic_DNA"/>
</dbReference>
<proteinExistence type="predicted"/>
<reference evidence="1" key="1">
    <citation type="submission" date="2020-09" db="EMBL/GenBank/DDBJ databases">
        <title>New species isolated from human feces.</title>
        <authorList>
            <person name="Kitahara M."/>
            <person name="Shigeno Y."/>
            <person name="Shime M."/>
            <person name="Matsumoto Y."/>
            <person name="Nakamura S."/>
            <person name="Motooka D."/>
            <person name="Fukuoka S."/>
            <person name="Nishikawa H."/>
            <person name="Benno Y."/>
        </authorList>
    </citation>
    <scope>NUCLEOTIDE SEQUENCE</scope>
    <source>
        <strain evidence="1">MM50</strain>
    </source>
</reference>
<dbReference type="KEGG" id="vcop:MM50RIKEN_21680"/>